<protein>
    <recommendedName>
        <fullName evidence="1">Hemerythrin-like domain-containing protein</fullName>
    </recommendedName>
</protein>
<dbReference type="AlphaFoldDB" id="A0AAE0M8L9"/>
<accession>A0AAE0M8L9</accession>
<reference evidence="2" key="1">
    <citation type="journal article" date="2023" name="Mol. Phylogenet. Evol.">
        <title>Genome-scale phylogeny and comparative genomics of the fungal order Sordariales.</title>
        <authorList>
            <person name="Hensen N."/>
            <person name="Bonometti L."/>
            <person name="Westerberg I."/>
            <person name="Brannstrom I.O."/>
            <person name="Guillou S."/>
            <person name="Cros-Aarteil S."/>
            <person name="Calhoun S."/>
            <person name="Haridas S."/>
            <person name="Kuo A."/>
            <person name="Mondo S."/>
            <person name="Pangilinan J."/>
            <person name="Riley R."/>
            <person name="LaButti K."/>
            <person name="Andreopoulos B."/>
            <person name="Lipzen A."/>
            <person name="Chen C."/>
            <person name="Yan M."/>
            <person name="Daum C."/>
            <person name="Ng V."/>
            <person name="Clum A."/>
            <person name="Steindorff A."/>
            <person name="Ohm R.A."/>
            <person name="Martin F."/>
            <person name="Silar P."/>
            <person name="Natvig D.O."/>
            <person name="Lalanne C."/>
            <person name="Gautier V."/>
            <person name="Ament-Velasquez S.L."/>
            <person name="Kruys A."/>
            <person name="Hutchinson M.I."/>
            <person name="Powell A.J."/>
            <person name="Barry K."/>
            <person name="Miller A.N."/>
            <person name="Grigoriev I.V."/>
            <person name="Debuchy R."/>
            <person name="Gladieux P."/>
            <person name="Hiltunen Thoren M."/>
            <person name="Johannesson H."/>
        </authorList>
    </citation>
    <scope>NUCLEOTIDE SEQUENCE</scope>
    <source>
        <strain evidence="2">CBS 118394</strain>
    </source>
</reference>
<evidence type="ECO:0000313" key="3">
    <source>
        <dbReference type="Proteomes" id="UP001283341"/>
    </source>
</evidence>
<sequence>MTTALTMWADQPFALIPVKSLRSSSPMALFMSQDMANAHNNLLRALNSVYNQAPYVTNEADKRDLLQYTAFWVDWIEHHHHGEEEVLFPAVTRVTGKESLMAHNIEQHEAFLPGLHALKDYVTACLDTAKPDVVFASQRYREIVDSFAHILSEHLADEIVTLTGLEVCEAGDAAKLKEAYAEFDAKMREGDKSILYPLVMGSSDAGFEGGGALWPAVPPPVRYLIHYVFERKHRSVWRFLPSDTWGKRKVVAFGPSADHE</sequence>
<dbReference type="InterPro" id="IPR053206">
    <property type="entry name" value="Dimeric_xanthone_biosynth"/>
</dbReference>
<keyword evidence="3" id="KW-1185">Reference proteome</keyword>
<feature type="domain" description="Hemerythrin-like" evidence="1">
    <location>
        <begin position="34"/>
        <end position="158"/>
    </location>
</feature>
<evidence type="ECO:0000259" key="1">
    <source>
        <dbReference type="Pfam" id="PF01814"/>
    </source>
</evidence>
<dbReference type="PANTHER" id="PTHR38048">
    <property type="entry name" value="EXPRESSED PROTEIN"/>
    <property type="match status" value="1"/>
</dbReference>
<reference evidence="2" key="2">
    <citation type="submission" date="2023-06" db="EMBL/GenBank/DDBJ databases">
        <authorList>
            <consortium name="Lawrence Berkeley National Laboratory"/>
            <person name="Haridas S."/>
            <person name="Hensen N."/>
            <person name="Bonometti L."/>
            <person name="Westerberg I."/>
            <person name="Brannstrom I.O."/>
            <person name="Guillou S."/>
            <person name="Cros-Aarteil S."/>
            <person name="Calhoun S."/>
            <person name="Kuo A."/>
            <person name="Mondo S."/>
            <person name="Pangilinan J."/>
            <person name="Riley R."/>
            <person name="Labutti K."/>
            <person name="Andreopoulos B."/>
            <person name="Lipzen A."/>
            <person name="Chen C."/>
            <person name="Yanf M."/>
            <person name="Daum C."/>
            <person name="Ng V."/>
            <person name="Clum A."/>
            <person name="Steindorff A."/>
            <person name="Ohm R."/>
            <person name="Martin F."/>
            <person name="Silar P."/>
            <person name="Natvig D."/>
            <person name="Lalanne C."/>
            <person name="Gautier V."/>
            <person name="Ament-Velasquez S.L."/>
            <person name="Kruys A."/>
            <person name="Hutchinson M.I."/>
            <person name="Powell A.J."/>
            <person name="Barry K."/>
            <person name="Miller A.N."/>
            <person name="Grigoriev I.V."/>
            <person name="Debuchy R."/>
            <person name="Gladieux P."/>
            <person name="Thoren M.H."/>
            <person name="Johannesson H."/>
        </authorList>
    </citation>
    <scope>NUCLEOTIDE SEQUENCE</scope>
    <source>
        <strain evidence="2">CBS 118394</strain>
    </source>
</reference>
<dbReference type="PANTHER" id="PTHR38048:SF2">
    <property type="entry name" value="HEMERYTHRIN-LIKE DOMAIN-CONTAINING PROTEIN"/>
    <property type="match status" value="1"/>
</dbReference>
<comment type="caution">
    <text evidence="2">The sequence shown here is derived from an EMBL/GenBank/DDBJ whole genome shotgun (WGS) entry which is preliminary data.</text>
</comment>
<dbReference type="InterPro" id="IPR012312">
    <property type="entry name" value="Hemerythrin-like"/>
</dbReference>
<dbReference type="EMBL" id="JAUEDM010000003">
    <property type="protein sequence ID" value="KAK3321979.1"/>
    <property type="molecule type" value="Genomic_DNA"/>
</dbReference>
<dbReference type="Pfam" id="PF01814">
    <property type="entry name" value="Hemerythrin"/>
    <property type="match status" value="1"/>
</dbReference>
<gene>
    <name evidence="2" type="ORF">B0H66DRAFT_589790</name>
</gene>
<name>A0AAE0M8L9_9PEZI</name>
<proteinExistence type="predicted"/>
<evidence type="ECO:0000313" key="2">
    <source>
        <dbReference type="EMBL" id="KAK3321979.1"/>
    </source>
</evidence>
<dbReference type="Gene3D" id="1.20.120.520">
    <property type="entry name" value="nmb1532 protein domain like"/>
    <property type="match status" value="1"/>
</dbReference>
<dbReference type="Proteomes" id="UP001283341">
    <property type="component" value="Unassembled WGS sequence"/>
</dbReference>
<organism evidence="2 3">
    <name type="scientific">Apodospora peruviana</name>
    <dbReference type="NCBI Taxonomy" id="516989"/>
    <lineage>
        <taxon>Eukaryota</taxon>
        <taxon>Fungi</taxon>
        <taxon>Dikarya</taxon>
        <taxon>Ascomycota</taxon>
        <taxon>Pezizomycotina</taxon>
        <taxon>Sordariomycetes</taxon>
        <taxon>Sordariomycetidae</taxon>
        <taxon>Sordariales</taxon>
        <taxon>Lasiosphaeriaceae</taxon>
        <taxon>Apodospora</taxon>
    </lineage>
</organism>